<comment type="caution">
    <text evidence="5">The sequence shown here is derived from an EMBL/GenBank/DDBJ whole genome shotgun (WGS) entry which is preliminary data.</text>
</comment>
<name>A0ABN9WIM6_9DINO</name>
<feature type="non-terminal residue" evidence="5">
    <location>
        <position position="1"/>
    </location>
</feature>
<feature type="compositionally biased region" description="Basic and acidic residues" evidence="3">
    <location>
        <begin position="603"/>
        <end position="624"/>
    </location>
</feature>
<sequence length="746" mass="78945">DDAVFVPAENLIAAGREAGTRVAVVARSPEQVAGLAGALQLGVDALVLPCGAGGEPPPELWQAAVRLREERACAAAAGAAEEAPEPAESFAPARVTAVEAVGGLADRVCLDLVQLLREGEGALVGSTAKALCLVQGETAQTGLVPPRPFRINAGPVHAYVAMADGRTKYLSEVVAGDEVLVVDAEAVEEGGPLAASRSVAVGRCKTEPRPVLCVRFEDEGGCRTGQAFFQQAETVRLRARPEEGSAAEEGGAAAAGWRAVAVTALKPGDWLMLRWADRGTHVGRRRPWGALVELTALFAAAEAFVAAEAGSFVGCLGLFLSAQAFLRGLEQPVGPPPAAPLPLAAQATEYIGLCSASSEPDVSEVAQAPKRRTRRRQLPMSGTARLIPCADAPELEGGSEGDDSVSLLYSDGDLWENDRLPGLPVADASANCYKSCSDLTEGRFPSRFAPNGCCKELSLSCLNPDDVRFSMPWPGHGMMVGGDGKAPHPPGRCDPNEEGLLGLCYKKCSILTKGEYPIREVFKAATHKSDARKKQTMSQVRCRSSVQGALGDHVSELVQVLALGAGLPQRRGSDAIGTKRDDARGIFGACRSEDYKPAAWGLGDDRRRSDHESGRTGEYEVLRDQHRRRLSQSRTAPVQAPALSTPAGTRDQQKPKAVSEEESALRGPEALKALLWTASSGQISRQLLRQHARVEAMKFRSDNQVEEHCAADRDAVQLEGALLGLAADVGDKLAAARKSCQVAHKW</sequence>
<feature type="region of interest" description="Disordered" evidence="3">
    <location>
        <begin position="600"/>
        <end position="665"/>
    </location>
</feature>
<evidence type="ECO:0000313" key="6">
    <source>
        <dbReference type="Proteomes" id="UP001189429"/>
    </source>
</evidence>
<accession>A0ABN9WIM6</accession>
<feature type="domain" description="3-dehydroquinate synthase C-terminal" evidence="4">
    <location>
        <begin position="93"/>
        <end position="284"/>
    </location>
</feature>
<evidence type="ECO:0000256" key="2">
    <source>
        <dbReference type="ARBA" id="ARBA00023141"/>
    </source>
</evidence>
<organism evidence="5 6">
    <name type="scientific">Prorocentrum cordatum</name>
    <dbReference type="NCBI Taxonomy" id="2364126"/>
    <lineage>
        <taxon>Eukaryota</taxon>
        <taxon>Sar</taxon>
        <taxon>Alveolata</taxon>
        <taxon>Dinophyceae</taxon>
        <taxon>Prorocentrales</taxon>
        <taxon>Prorocentraceae</taxon>
        <taxon>Prorocentrum</taxon>
    </lineage>
</organism>
<dbReference type="EMBL" id="CAUYUJ010018713">
    <property type="protein sequence ID" value="CAK0885736.1"/>
    <property type="molecule type" value="Genomic_DNA"/>
</dbReference>
<reference evidence="5" key="1">
    <citation type="submission" date="2023-10" db="EMBL/GenBank/DDBJ databases">
        <authorList>
            <person name="Chen Y."/>
            <person name="Shah S."/>
            <person name="Dougan E. K."/>
            <person name="Thang M."/>
            <person name="Chan C."/>
        </authorList>
    </citation>
    <scope>NUCLEOTIDE SEQUENCE [LARGE SCALE GENOMIC DNA]</scope>
</reference>
<proteinExistence type="predicted"/>
<keyword evidence="6" id="KW-1185">Reference proteome</keyword>
<dbReference type="Pfam" id="PF26558">
    <property type="entry name" value="DHQS_2nd"/>
    <property type="match status" value="1"/>
</dbReference>
<dbReference type="InterPro" id="IPR056179">
    <property type="entry name" value="DHQS_C"/>
</dbReference>
<evidence type="ECO:0000313" key="5">
    <source>
        <dbReference type="EMBL" id="CAK0885736.1"/>
    </source>
</evidence>
<keyword evidence="1" id="KW-0028">Amino-acid biosynthesis</keyword>
<evidence type="ECO:0000259" key="4">
    <source>
        <dbReference type="Pfam" id="PF26558"/>
    </source>
</evidence>
<gene>
    <name evidence="5" type="ORF">PCOR1329_LOCUS67267</name>
</gene>
<keyword evidence="2" id="KW-0057">Aromatic amino acid biosynthesis</keyword>
<dbReference type="PANTHER" id="PTHR33563">
    <property type="match status" value="1"/>
</dbReference>
<dbReference type="InterPro" id="IPR002812">
    <property type="entry name" value="DHQS"/>
</dbReference>
<dbReference type="Proteomes" id="UP001189429">
    <property type="component" value="Unassembled WGS sequence"/>
</dbReference>
<evidence type="ECO:0000256" key="1">
    <source>
        <dbReference type="ARBA" id="ARBA00022605"/>
    </source>
</evidence>
<dbReference type="PANTHER" id="PTHR33563:SF1">
    <property type="entry name" value="3-DEHYDROQUINATE SYNTHASE"/>
    <property type="match status" value="1"/>
</dbReference>
<evidence type="ECO:0000256" key="3">
    <source>
        <dbReference type="SAM" id="MobiDB-lite"/>
    </source>
</evidence>
<protein>
    <recommendedName>
        <fullName evidence="4">3-dehydroquinate synthase C-terminal domain-containing protein</fullName>
    </recommendedName>
</protein>